<protein>
    <submittedName>
        <fullName evidence="2">Uncharacterized protein</fullName>
    </submittedName>
</protein>
<evidence type="ECO:0000256" key="1">
    <source>
        <dbReference type="SAM" id="MobiDB-lite"/>
    </source>
</evidence>
<feature type="region of interest" description="Disordered" evidence="1">
    <location>
        <begin position="556"/>
        <end position="597"/>
    </location>
</feature>
<dbReference type="Proteomes" id="UP001190700">
    <property type="component" value="Unassembled WGS sequence"/>
</dbReference>
<dbReference type="EMBL" id="LGRX02007130">
    <property type="protein sequence ID" value="KAK3275591.1"/>
    <property type="molecule type" value="Genomic_DNA"/>
</dbReference>
<comment type="caution">
    <text evidence="2">The sequence shown here is derived from an EMBL/GenBank/DDBJ whole genome shotgun (WGS) entry which is preliminary data.</text>
</comment>
<feature type="compositionally biased region" description="Basic and acidic residues" evidence="1">
    <location>
        <begin position="865"/>
        <end position="876"/>
    </location>
</feature>
<evidence type="ECO:0000313" key="2">
    <source>
        <dbReference type="EMBL" id="KAK3275591.1"/>
    </source>
</evidence>
<keyword evidence="3" id="KW-1185">Reference proteome</keyword>
<organism evidence="2 3">
    <name type="scientific">Cymbomonas tetramitiformis</name>
    <dbReference type="NCBI Taxonomy" id="36881"/>
    <lineage>
        <taxon>Eukaryota</taxon>
        <taxon>Viridiplantae</taxon>
        <taxon>Chlorophyta</taxon>
        <taxon>Pyramimonadophyceae</taxon>
        <taxon>Pyramimonadales</taxon>
        <taxon>Pyramimonadaceae</taxon>
        <taxon>Cymbomonas</taxon>
    </lineage>
</organism>
<reference evidence="2 3" key="1">
    <citation type="journal article" date="2015" name="Genome Biol. Evol.">
        <title>Comparative Genomics of a Bacterivorous Green Alga Reveals Evolutionary Causalities and Consequences of Phago-Mixotrophic Mode of Nutrition.</title>
        <authorList>
            <person name="Burns J.A."/>
            <person name="Paasch A."/>
            <person name="Narechania A."/>
            <person name="Kim E."/>
        </authorList>
    </citation>
    <scope>NUCLEOTIDE SEQUENCE [LARGE SCALE GENOMIC DNA]</scope>
    <source>
        <strain evidence="2 3">PLY_AMNH</strain>
    </source>
</reference>
<dbReference type="PANTHER" id="PTHR33845:SF1">
    <property type="entry name" value="C2H2-TYPE DOMAIN-CONTAINING PROTEIN"/>
    <property type="match status" value="1"/>
</dbReference>
<feature type="region of interest" description="Disordered" evidence="1">
    <location>
        <begin position="822"/>
        <end position="876"/>
    </location>
</feature>
<sequence length="1032" mass="115438">MRPHDLRNLGTLRARYHRTLDMMGFIRALLAVLPLALLCATCLFSPFSFYLGATSTAAASDVEMGQAECAISEGGTVAALAATINKDETFALQLLTLADFDPYYAYELYESGVWRKKLDASLRHYQRSVPNRVQEPPLIEIRRAGNGPSGNFSVFGCEFQPALLNERVPRSFSQREVFEPTTYRMERILPFAGGGKFTATGTITTTNKCRKYSVQLATSETHVNEQNLQGFAQSLTDPQTYTRSFTDWDTRFVKPVADMGVRRQHDVATSARMLVESALKVVHPTDLEGVMTALMNCPTFQRKHVRNNIDLSAMLFSSPFFDAFVQTYRQCILNERTLMEVSARQDARRQAVQLLSLVAPHYPSKLVQDRFGCTAYAVKNAKLHRLVPVIEVEEYVFLLEELEPQITKARLRFDNAPNYHGTLFWLMLRKMGNATEVGMNEPCEGKDETDSSFNTAKSTVRAKVKYGANAETAKEFISALNSSGGVSGMIALVIDVIRPLVAPTVTPLENISRYSHIRLVDGGMRCWEQYAIGPGRFFSDVELDKLTPEAPLPGTTYVQVHHPDEHPTRTAKVRLGKRSQDELKDKRSEKQARKEERVARIEAAKAACLATVLDNRTTSTCPNEGCTHPPFMRADRMEKHQMWCKPCTPPAKLNLHSEPKRRSSTPMIFQTTSDELGSHNNDYDPFYLPPADVALNIESGVELCEGEEDSLLSSGEWFAPRCINCKDKEGCIIPGELYDPFYVPTVANMDTAYLGLRNGEGRSSRIPENEALEAVNKISPIDKRLKLEQVVSWFSRRFVKHKNTVRNMIVNRQVEQAIAHPDVEPGASPDAIPSTNAFDSSTTTQAGTPNTVDTTVQGQPSSVISRKEDKRRQVEATGRAELEKILLTEPHERGQYISRLKVDVSKAVLCCCKSTEMRNIVGRKVPLVLELTNLVRDTPVPVADPPAPTERHGTHLENTAAEPMETSTNDARPATQPAPTEQIVHSEVQQIQSEALVARNDTELVIQKTTPEDRKPENEECEVVDLLRNRFQ</sequence>
<name>A0AAE0GCI7_9CHLO</name>
<dbReference type="AlphaFoldDB" id="A0AAE0GCI7"/>
<feature type="compositionally biased region" description="Basic and acidic residues" evidence="1">
    <location>
        <begin position="578"/>
        <end position="597"/>
    </location>
</feature>
<feature type="region of interest" description="Disordered" evidence="1">
    <location>
        <begin position="940"/>
        <end position="976"/>
    </location>
</feature>
<feature type="compositionally biased region" description="Polar residues" evidence="1">
    <location>
        <begin position="833"/>
        <end position="864"/>
    </location>
</feature>
<evidence type="ECO:0000313" key="3">
    <source>
        <dbReference type="Proteomes" id="UP001190700"/>
    </source>
</evidence>
<dbReference type="PANTHER" id="PTHR33845">
    <property type="entry name" value="C2H2-TYPE DOMAIN-CONTAINING PROTEIN"/>
    <property type="match status" value="1"/>
</dbReference>
<proteinExistence type="predicted"/>
<accession>A0AAE0GCI7</accession>
<gene>
    <name evidence="2" type="ORF">CYMTET_16287</name>
</gene>